<dbReference type="PANTHER" id="PTHR10131">
    <property type="entry name" value="TNF RECEPTOR ASSOCIATED FACTOR"/>
    <property type="match status" value="1"/>
</dbReference>
<keyword evidence="5" id="KW-0675">Receptor</keyword>
<dbReference type="EMBL" id="GEGO01003178">
    <property type="protein sequence ID" value="JAR92226.1"/>
    <property type="molecule type" value="Transcribed_RNA"/>
</dbReference>
<accession>A0A147BN91</accession>
<protein>
    <submittedName>
        <fullName evidence="5">Putative tnf receptor-associated factor 6</fullName>
    </submittedName>
</protein>
<name>A0A147BN91_IXORI</name>
<dbReference type="InterPro" id="IPR013083">
    <property type="entry name" value="Znf_RING/FYVE/PHD"/>
</dbReference>
<dbReference type="PANTHER" id="PTHR10131:SF138">
    <property type="entry name" value="RE66324P"/>
    <property type="match status" value="1"/>
</dbReference>
<dbReference type="Gene3D" id="2.60.210.10">
    <property type="entry name" value="Apoptosis, Tumor Necrosis Factor Receptor Associated Protein 2, Chain A"/>
    <property type="match status" value="1"/>
</dbReference>
<dbReference type="InterPro" id="IPR008974">
    <property type="entry name" value="TRAF-like"/>
</dbReference>
<dbReference type="InterPro" id="IPR049342">
    <property type="entry name" value="TRAF1-6_MATH_dom"/>
</dbReference>
<feature type="domain" description="RING-type" evidence="4">
    <location>
        <begin position="30"/>
        <end position="68"/>
    </location>
</feature>
<dbReference type="GO" id="GO:0008270">
    <property type="term" value="F:zinc ion binding"/>
    <property type="evidence" value="ECO:0007669"/>
    <property type="project" value="UniProtKB-KW"/>
</dbReference>
<dbReference type="InterPro" id="IPR001841">
    <property type="entry name" value="Znf_RING"/>
</dbReference>
<proteinExistence type="predicted"/>
<dbReference type="GO" id="GO:0009898">
    <property type="term" value="C:cytoplasmic side of plasma membrane"/>
    <property type="evidence" value="ECO:0007669"/>
    <property type="project" value="TreeGrafter"/>
</dbReference>
<dbReference type="PROSITE" id="PS50089">
    <property type="entry name" value="ZF_RING_2"/>
    <property type="match status" value="1"/>
</dbReference>
<dbReference type="AlphaFoldDB" id="A0A147BN91"/>
<keyword evidence="1 3" id="KW-0479">Metal-binding</keyword>
<keyword evidence="2" id="KW-0862">Zinc</keyword>
<dbReference type="SUPFAM" id="SSF57850">
    <property type="entry name" value="RING/U-box"/>
    <property type="match status" value="1"/>
</dbReference>
<sequence length="406" mass="45247">MAPFRVAGFSDVLDWRPMLFQEPIIAQRACVLCGVVYKKAVRLPCIHTLCAECHAECVERGSACPVDQKPFCEDDVEQLEVSPKYLLNRTVACWNAPKGCSFIGTAASLLDHYKECGFSIVPCCLCGSSVLQCGILEHFKAGCSIHEAKYAPLDNLATGDIKDVGITCLKRKKATGKISEDLMSLQTSLNRCSEDVRALSARCEGQSEAQASKLAELLNTLNTVYATGFAKELLVLRAAMADYKDHVSRELRLLGCCKAVRVHWYVEGWADLKKKALEGELQQLNSPTRSIYDYSISQHVVLERNNDDMYLGCYMQIHCGKLDLQLEWPFRKVYTVGVIHPKDQSNVISRMVNPGYCSDELQHFFLRPTEEANVAFGVPIVTTAEKLETGGFVQSNTLHMFLEVEP</sequence>
<dbReference type="GO" id="GO:0005164">
    <property type="term" value="F:tumor necrosis factor receptor binding"/>
    <property type="evidence" value="ECO:0007669"/>
    <property type="project" value="TreeGrafter"/>
</dbReference>
<evidence type="ECO:0000256" key="3">
    <source>
        <dbReference type="PROSITE-ProRule" id="PRU00175"/>
    </source>
</evidence>
<dbReference type="Pfam" id="PF21355">
    <property type="entry name" value="TRAF-mep_MATH"/>
    <property type="match status" value="1"/>
</dbReference>
<evidence type="ECO:0000256" key="2">
    <source>
        <dbReference type="ARBA" id="ARBA00022833"/>
    </source>
</evidence>
<evidence type="ECO:0000259" key="4">
    <source>
        <dbReference type="PROSITE" id="PS50089"/>
    </source>
</evidence>
<evidence type="ECO:0000256" key="1">
    <source>
        <dbReference type="ARBA" id="ARBA00022771"/>
    </source>
</evidence>
<dbReference type="SUPFAM" id="SSF49599">
    <property type="entry name" value="TRAF domain-like"/>
    <property type="match status" value="2"/>
</dbReference>
<reference evidence="5" key="1">
    <citation type="journal article" date="2018" name="PLoS Negl. Trop. Dis.">
        <title>Sialome diversity of ticks revealed by RNAseq of single tick salivary glands.</title>
        <authorList>
            <person name="Perner J."/>
            <person name="Kropackova S."/>
            <person name="Kopacek P."/>
            <person name="Ribeiro J.M."/>
        </authorList>
    </citation>
    <scope>NUCLEOTIDE SEQUENCE</scope>
    <source>
        <strain evidence="5">Siblings of single egg batch collected in Ceske Budejovice</strain>
        <tissue evidence="5">Salivary glands</tissue>
    </source>
</reference>
<dbReference type="Gene3D" id="3.30.40.10">
    <property type="entry name" value="Zinc/RING finger domain, C3HC4 (zinc finger)"/>
    <property type="match status" value="1"/>
</dbReference>
<organism evidence="5">
    <name type="scientific">Ixodes ricinus</name>
    <name type="common">Common tick</name>
    <name type="synonym">Acarus ricinus</name>
    <dbReference type="NCBI Taxonomy" id="34613"/>
    <lineage>
        <taxon>Eukaryota</taxon>
        <taxon>Metazoa</taxon>
        <taxon>Ecdysozoa</taxon>
        <taxon>Arthropoda</taxon>
        <taxon>Chelicerata</taxon>
        <taxon>Arachnida</taxon>
        <taxon>Acari</taxon>
        <taxon>Parasitiformes</taxon>
        <taxon>Ixodida</taxon>
        <taxon>Ixodoidea</taxon>
        <taxon>Ixodidae</taxon>
        <taxon>Ixodinae</taxon>
        <taxon>Ixodes</taxon>
    </lineage>
</organism>
<evidence type="ECO:0000313" key="5">
    <source>
        <dbReference type="EMBL" id="JAR92226.1"/>
    </source>
</evidence>
<dbReference type="GO" id="GO:0043122">
    <property type="term" value="P:regulation of canonical NF-kappaB signal transduction"/>
    <property type="evidence" value="ECO:0007669"/>
    <property type="project" value="TreeGrafter"/>
</dbReference>
<keyword evidence="1 3" id="KW-0863">Zinc-finger</keyword>